<dbReference type="Proteomes" id="UP000067689">
    <property type="component" value="Chromosome"/>
</dbReference>
<dbReference type="InterPro" id="IPR000253">
    <property type="entry name" value="FHA_dom"/>
</dbReference>
<dbReference type="Gene3D" id="3.30.2320.60">
    <property type="entry name" value="FhaA, phosphopeptide-binding domain (DUF3662)"/>
    <property type="match status" value="1"/>
</dbReference>
<keyword evidence="1" id="KW-0597">Phosphoprotein</keyword>
<feature type="region of interest" description="Disordered" evidence="2">
    <location>
        <begin position="144"/>
        <end position="171"/>
    </location>
</feature>
<keyword evidence="3" id="KW-0472">Membrane</keyword>
<dbReference type="Pfam" id="PF12401">
    <property type="entry name" value="FhaA_N"/>
    <property type="match status" value="1"/>
</dbReference>
<dbReference type="CDD" id="cd00060">
    <property type="entry name" value="FHA"/>
    <property type="match status" value="1"/>
</dbReference>
<evidence type="ECO:0000313" key="5">
    <source>
        <dbReference type="EMBL" id="ALX04643.1"/>
    </source>
</evidence>
<accession>A0A0U3KIA4</accession>
<feature type="transmembrane region" description="Helical" evidence="3">
    <location>
        <begin position="6"/>
        <end position="28"/>
    </location>
</feature>
<organism evidence="5 6">
    <name type="scientific">Aeromicrobium erythreum</name>
    <dbReference type="NCBI Taxonomy" id="2041"/>
    <lineage>
        <taxon>Bacteria</taxon>
        <taxon>Bacillati</taxon>
        <taxon>Actinomycetota</taxon>
        <taxon>Actinomycetes</taxon>
        <taxon>Propionibacteriales</taxon>
        <taxon>Nocardioidaceae</taxon>
        <taxon>Aeromicrobium</taxon>
    </lineage>
</organism>
<gene>
    <name evidence="5" type="ORF">AERYTH_08025</name>
</gene>
<dbReference type="SUPFAM" id="SSF49879">
    <property type="entry name" value="SMAD/FHA domain"/>
    <property type="match status" value="1"/>
</dbReference>
<proteinExistence type="predicted"/>
<evidence type="ECO:0000259" key="4">
    <source>
        <dbReference type="PROSITE" id="PS50006"/>
    </source>
</evidence>
<dbReference type="EMBL" id="CP011502">
    <property type="protein sequence ID" value="ALX04643.1"/>
    <property type="molecule type" value="Genomic_DNA"/>
</dbReference>
<sequence>MTTLTSLATNLLILVAFVGVVLVGLRVAQSIFGTGSKKAAATEAAARLVAYPTGSAAVLRRRFVKALTGQHVVMPSGDRVAFSELVVRVSPEDLERLDPDGDVDRLGEDAAKLYLTHAEREGWSTPEEVRVEVEVDPALRPGWVPPARGSRTGASVRRPLESSARPERQPVVPDWDVVADLTPTASTAPAAPTPLPARTDVPAAQETMAFPVLVPADATPTVAGARDLFLHRGAHSVRVPRDGVTVLGRLPESPLPLEEPEISYRHAELRLLGGSWQVRDAGSTNGTSVDGERIGDTWVTVRDGAVLALAGIKVAVGSDTHGTVAVSGVSRRP</sequence>
<dbReference type="InterPro" id="IPR008984">
    <property type="entry name" value="SMAD_FHA_dom_sf"/>
</dbReference>
<reference evidence="5 6" key="1">
    <citation type="journal article" date="1991" name="Int. J. Syst. Bacteriol.">
        <title>Description of the erythromycin-producing bacterium Arthrobacter sp. strain NRRL B-3381 as Aeromicrobium erythreum gen. nov., sp. nov.</title>
        <authorList>
            <person name="Miller E.S."/>
            <person name="Woese C.R."/>
            <person name="Brenner S."/>
        </authorList>
    </citation>
    <scope>NUCLEOTIDE SEQUENCE [LARGE SCALE GENOMIC DNA]</scope>
    <source>
        <strain evidence="5 6">AR18</strain>
    </source>
</reference>
<dbReference type="RefSeq" id="WP_067856965.1">
    <property type="nucleotide sequence ID" value="NZ_CP011502.1"/>
</dbReference>
<dbReference type="PATRIC" id="fig|2041.4.peg.1684"/>
<dbReference type="AlphaFoldDB" id="A0A0U3KIA4"/>
<keyword evidence="3" id="KW-0812">Transmembrane</keyword>
<dbReference type="PROSITE" id="PS50006">
    <property type="entry name" value="FHA_DOMAIN"/>
    <property type="match status" value="1"/>
</dbReference>
<feature type="compositionally biased region" description="Basic and acidic residues" evidence="2">
    <location>
        <begin position="158"/>
        <end position="168"/>
    </location>
</feature>
<keyword evidence="6" id="KW-1185">Reference proteome</keyword>
<evidence type="ECO:0000313" key="6">
    <source>
        <dbReference type="Proteomes" id="UP000067689"/>
    </source>
</evidence>
<keyword evidence="3" id="KW-1133">Transmembrane helix</keyword>
<dbReference type="KEGG" id="aer:AERYTH_08025"/>
<dbReference type="InterPro" id="IPR022128">
    <property type="entry name" value="FhaA_N"/>
</dbReference>
<dbReference type="OrthoDB" id="151099at2"/>
<evidence type="ECO:0000256" key="2">
    <source>
        <dbReference type="SAM" id="MobiDB-lite"/>
    </source>
</evidence>
<dbReference type="SMART" id="SM00240">
    <property type="entry name" value="FHA"/>
    <property type="match status" value="1"/>
</dbReference>
<dbReference type="STRING" id="2041.AERYTH_08025"/>
<evidence type="ECO:0000256" key="1">
    <source>
        <dbReference type="ARBA" id="ARBA00022553"/>
    </source>
</evidence>
<evidence type="ECO:0000256" key="3">
    <source>
        <dbReference type="SAM" id="Phobius"/>
    </source>
</evidence>
<protein>
    <recommendedName>
        <fullName evidence="4">FHA domain-containing protein</fullName>
    </recommendedName>
</protein>
<dbReference type="Gene3D" id="2.60.200.20">
    <property type="match status" value="1"/>
</dbReference>
<dbReference type="Pfam" id="PF00498">
    <property type="entry name" value="FHA"/>
    <property type="match status" value="1"/>
</dbReference>
<dbReference type="InterPro" id="IPR042287">
    <property type="entry name" value="FhaA_N_sf"/>
</dbReference>
<name>A0A0U3KIA4_9ACTN</name>
<feature type="domain" description="FHA" evidence="4">
    <location>
        <begin position="245"/>
        <end position="294"/>
    </location>
</feature>